<gene>
    <name evidence="1" type="ORF">Amon02_001137200</name>
</gene>
<keyword evidence="2" id="KW-1185">Reference proteome</keyword>
<organism evidence="1 2">
    <name type="scientific">Ambrosiozyma monospora</name>
    <name type="common">Yeast</name>
    <name type="synonym">Endomycopsis monosporus</name>
    <dbReference type="NCBI Taxonomy" id="43982"/>
    <lineage>
        <taxon>Eukaryota</taxon>
        <taxon>Fungi</taxon>
        <taxon>Dikarya</taxon>
        <taxon>Ascomycota</taxon>
        <taxon>Saccharomycotina</taxon>
        <taxon>Pichiomycetes</taxon>
        <taxon>Pichiales</taxon>
        <taxon>Pichiaceae</taxon>
        <taxon>Ambrosiozyma</taxon>
    </lineage>
</organism>
<dbReference type="EMBL" id="BSXS01012335">
    <property type="protein sequence ID" value="GMF02156.1"/>
    <property type="molecule type" value="Genomic_DNA"/>
</dbReference>
<evidence type="ECO:0000313" key="1">
    <source>
        <dbReference type="EMBL" id="GMF02156.1"/>
    </source>
</evidence>
<name>A0ACB5U4R2_AMBMO</name>
<proteinExistence type="predicted"/>
<protein>
    <submittedName>
        <fullName evidence="1">Unnamed protein product</fullName>
    </submittedName>
</protein>
<evidence type="ECO:0000313" key="2">
    <source>
        <dbReference type="Proteomes" id="UP001165064"/>
    </source>
</evidence>
<accession>A0ACB5U4R2</accession>
<reference evidence="1" key="1">
    <citation type="submission" date="2023-04" db="EMBL/GenBank/DDBJ databases">
        <title>Ambrosiozyma monospora NBRC 10751.</title>
        <authorList>
            <person name="Ichikawa N."/>
            <person name="Sato H."/>
            <person name="Tonouchi N."/>
        </authorList>
    </citation>
    <scope>NUCLEOTIDE SEQUENCE</scope>
    <source>
        <strain evidence="1">NBRC 10751</strain>
    </source>
</reference>
<dbReference type="Proteomes" id="UP001165064">
    <property type="component" value="Unassembled WGS sequence"/>
</dbReference>
<sequence>MGSSDSTTPQFGQFAISLISGGAAGTATDLAFFPIDTIKTRLQAKGGFFSNGGFRGLYKGLGSAVVGSAPSASLFFVTYDTTKTYLKNTLPRYIDNQTTALNLSHMISASMGEVAACMVRVPVEVIKQRTQSLQFKSSFQAFRFIITNQSGEGIINGLYRGWSTTIMREIPFTIIQFPLYEQMKLKWAEFDGVERVSPIKGAICGSIAGGIAAASTTPLDVLKTRLMLNKEKIPVSQLFKKLVAEEGYGVFLSGIGPRTMWISAGGAIFLGVYETVSTLLTSKNEINEKL</sequence>
<comment type="caution">
    <text evidence="1">The sequence shown here is derived from an EMBL/GenBank/DDBJ whole genome shotgun (WGS) entry which is preliminary data.</text>
</comment>